<dbReference type="EMBL" id="JACMSC010000016">
    <property type="protein sequence ID" value="KAG6483597.1"/>
    <property type="molecule type" value="Genomic_DNA"/>
</dbReference>
<dbReference type="SUPFAM" id="SSF63748">
    <property type="entry name" value="Tudor/PWWP/MBT"/>
    <property type="match status" value="1"/>
</dbReference>
<dbReference type="InterPro" id="IPR052657">
    <property type="entry name" value="PDP_family_Arabidopsis"/>
</dbReference>
<feature type="region of interest" description="Disordered" evidence="1">
    <location>
        <begin position="969"/>
        <end position="993"/>
    </location>
</feature>
<comment type="caution">
    <text evidence="3">The sequence shown here is derived from an EMBL/GenBank/DDBJ whole genome shotgun (WGS) entry which is preliminary data.</text>
</comment>
<sequence length="1313" mass="143382">MVLMCLVELALGIPLGRFIASSSPDLQDLVIAGQARLPLSSYLAVILEVLMCLVELALGIPSGRFIASSSPDLQDLVIAGQARLPLSSYLVVILEGFPLASTFSWRSILDVSDLDAGRALPDLRLGLVLFAPCRSLDSCPSPAFAVTFVADEGKFGRAISNPYMEVGSSQRPVDGEEAAADGHGFGRGYVGSKVFKELESVEFNEEVDGMLLDRTEAGFSGSSKDAQGDEVNGPGIISESHVRLGKGFLPGHDVAEFPVAESTDFDDDSVSEEVVSDGARVFHRAVGNWMNGFELGDMVWGKVKSHPWWPGYLFNEAFASLSVRRTRRDVHVLVAFFGDSSYGWFDPSELVPFDSHYEEKSKQTALRPFVKAVEEATDEASRREALGLACYCRNKYNFGSARVPGYFDVDVPGFEPWGIYSSKQIEDARKNFVPDQSLSFLKQLALCPLEDIVPAIDRIKNTAKMLAYRCSVFEEFDETYAQAFGVEPVRPPPLTGAMSDHPERFARRAAPLSGQLVMPEPRPKKSSAPKLASGPKVSKSPSAKKNKYVLKRRDEQFSTTATIAGPPLPDFTSPTQPYGNFYNLFPTTQQPPTQPSLAFQDASVHGDYVLQKRAPSIFIDDKLPQTSPNLLEQGLVISEQRSAPLGVDIPVAISPRKTPQMSVIEFRKLDPAVSGIVADAKEEILLARPNDIIVVDGIPKVKKKIKKRLRVDGSSDPTDLARNAKKKIKKKHKEQSTESGLLPDHARMAKDDDPYRKLASRLNSIGPEQSKRADAVARATSFPFSFQRPKIDLNSRSQQLPELVADLHELALDPFYGIERDASGVALHVFLKFRSMVYQKSLALSLSSEDDAVEVQAPKPPRSQQESVGGTAEIAPVKTAMEGKEPTASAKPPKAGFRSDDPVVAGRKRTPSDREEDMSAKRQTKVNKVKALAIEKKSSISKKRNLKDAGSASTTTMPAVAAMHSVTAKPSNAKTMEPVKKQEPPPPRVPCPTTLVMKFPPRTTLPSIASLKARFARFGPLELPDTRVYWKSYTCKVVYKFKPDAEAALNYARANEIFGQVKVHFYLRDADTQSQEPSADAGGKKLESRQAEGVQFRPGSNPTTSLRLLLNPNHKPGLLKSILKKPGDDAGPTTTISSSSRETPRVKFMLDNLDGKPVMSPAVAGSSYSRSDAEPPPFSLPLESVINKTTKSGAFLPPPPLPLSALHSYPSRTIDNSPYIPPPPVTPASSASFGLPPVNRVAMDRVPPPPPSSLRGPRSADPQTHNYRQYGEVEGRPMVNKELANQMLSLMVRCSDIVSSIKSSLGYVPYHPL</sequence>
<feature type="region of interest" description="Disordered" evidence="1">
    <location>
        <begin position="1241"/>
        <end position="1272"/>
    </location>
</feature>
<dbReference type="SMART" id="SM00293">
    <property type="entry name" value="PWWP"/>
    <property type="match status" value="1"/>
</dbReference>
<evidence type="ECO:0000259" key="2">
    <source>
        <dbReference type="PROSITE" id="PS50812"/>
    </source>
</evidence>
<dbReference type="Gene3D" id="2.30.30.140">
    <property type="match status" value="1"/>
</dbReference>
<dbReference type="PANTHER" id="PTHR10688:SF5">
    <property type="entry name" value="PWWP DOMAIN-CONTAINING PROTEIN 1-RELATED"/>
    <property type="match status" value="1"/>
</dbReference>
<name>A0A8J5F6A8_ZINOF</name>
<dbReference type="InterPro" id="IPR000313">
    <property type="entry name" value="PWWP_dom"/>
</dbReference>
<feature type="region of interest" description="Disordered" evidence="1">
    <location>
        <begin position="1072"/>
        <end position="1110"/>
    </location>
</feature>
<organism evidence="3 4">
    <name type="scientific">Zingiber officinale</name>
    <name type="common">Ginger</name>
    <name type="synonym">Amomum zingiber</name>
    <dbReference type="NCBI Taxonomy" id="94328"/>
    <lineage>
        <taxon>Eukaryota</taxon>
        <taxon>Viridiplantae</taxon>
        <taxon>Streptophyta</taxon>
        <taxon>Embryophyta</taxon>
        <taxon>Tracheophyta</taxon>
        <taxon>Spermatophyta</taxon>
        <taxon>Magnoliopsida</taxon>
        <taxon>Liliopsida</taxon>
        <taxon>Zingiberales</taxon>
        <taxon>Zingiberaceae</taxon>
        <taxon>Zingiber</taxon>
    </lineage>
</organism>
<feature type="region of interest" description="Disordered" evidence="1">
    <location>
        <begin position="511"/>
        <end position="550"/>
    </location>
</feature>
<feature type="region of interest" description="Disordered" evidence="1">
    <location>
        <begin position="726"/>
        <end position="748"/>
    </location>
</feature>
<feature type="domain" description="PWWP" evidence="2">
    <location>
        <begin position="295"/>
        <end position="356"/>
    </location>
</feature>
<dbReference type="CDD" id="cd05162">
    <property type="entry name" value="PWWP"/>
    <property type="match status" value="1"/>
</dbReference>
<protein>
    <recommendedName>
        <fullName evidence="2">PWWP domain-containing protein</fullName>
    </recommendedName>
</protein>
<accession>A0A8J5F6A8</accession>
<gene>
    <name evidence="3" type="ORF">ZIOFF_060245</name>
</gene>
<proteinExistence type="predicted"/>
<evidence type="ECO:0000313" key="4">
    <source>
        <dbReference type="Proteomes" id="UP000734854"/>
    </source>
</evidence>
<feature type="region of interest" description="Disordered" evidence="1">
    <location>
        <begin position="853"/>
        <end position="927"/>
    </location>
</feature>
<reference evidence="3 4" key="1">
    <citation type="submission" date="2020-08" db="EMBL/GenBank/DDBJ databases">
        <title>Plant Genome Project.</title>
        <authorList>
            <person name="Zhang R.-G."/>
        </authorList>
    </citation>
    <scope>NUCLEOTIDE SEQUENCE [LARGE SCALE GENOMIC DNA]</scope>
    <source>
        <tissue evidence="3">Rhizome</tissue>
    </source>
</reference>
<dbReference type="Proteomes" id="UP000734854">
    <property type="component" value="Unassembled WGS sequence"/>
</dbReference>
<dbReference type="PANTHER" id="PTHR10688">
    <property type="entry name" value="PWWP DOMAIN-CONTAINING PROTEIN"/>
    <property type="match status" value="1"/>
</dbReference>
<dbReference type="Pfam" id="PF00855">
    <property type="entry name" value="PWWP"/>
    <property type="match status" value="1"/>
</dbReference>
<keyword evidence="4" id="KW-1185">Reference proteome</keyword>
<feature type="compositionally biased region" description="Basic and acidic residues" evidence="1">
    <location>
        <begin position="910"/>
        <end position="920"/>
    </location>
</feature>
<dbReference type="PROSITE" id="PS50812">
    <property type="entry name" value="PWWP"/>
    <property type="match status" value="1"/>
</dbReference>
<evidence type="ECO:0000313" key="3">
    <source>
        <dbReference type="EMBL" id="KAG6483597.1"/>
    </source>
</evidence>
<evidence type="ECO:0000256" key="1">
    <source>
        <dbReference type="SAM" id="MobiDB-lite"/>
    </source>
</evidence>